<dbReference type="AlphaFoldDB" id="A6KMM0"/>
<dbReference type="EMBL" id="CH474068">
    <property type="protein sequence ID" value="EDL87851.1"/>
    <property type="molecule type" value="Genomic_DNA"/>
</dbReference>
<evidence type="ECO:0000313" key="2">
    <source>
        <dbReference type="EMBL" id="EDL87851.1"/>
    </source>
</evidence>
<reference evidence="3" key="1">
    <citation type="submission" date="2005-09" db="EMBL/GenBank/DDBJ databases">
        <authorList>
            <person name="Mural R.J."/>
            <person name="Li P.W."/>
            <person name="Adams M.D."/>
            <person name="Amanatides P.G."/>
            <person name="Baden-Tillson H."/>
            <person name="Barnstead M."/>
            <person name="Chin S.H."/>
            <person name="Dew I."/>
            <person name="Evans C.A."/>
            <person name="Ferriera S."/>
            <person name="Flanigan M."/>
            <person name="Fosler C."/>
            <person name="Glodek A."/>
            <person name="Gu Z."/>
            <person name="Holt R.A."/>
            <person name="Jennings D."/>
            <person name="Kraft C.L."/>
            <person name="Lu F."/>
            <person name="Nguyen T."/>
            <person name="Nusskern D.R."/>
            <person name="Pfannkoch C.M."/>
            <person name="Sitter C."/>
            <person name="Sutton G.G."/>
            <person name="Venter J.C."/>
            <person name="Wang Z."/>
            <person name="Woodage T."/>
            <person name="Zheng X.H."/>
            <person name="Zhong F."/>
        </authorList>
    </citation>
    <scope>NUCLEOTIDE SEQUENCE [LARGE SCALE GENOMIC DNA]</scope>
    <source>
        <strain>BN</strain>
        <strain evidence="3">Sprague-Dawley</strain>
    </source>
</reference>
<accession>A6KMM0</accession>
<feature type="compositionally biased region" description="Polar residues" evidence="1">
    <location>
        <begin position="22"/>
        <end position="31"/>
    </location>
</feature>
<evidence type="ECO:0000256" key="1">
    <source>
        <dbReference type="SAM" id="MobiDB-lite"/>
    </source>
</evidence>
<dbReference type="RGD" id="628655">
    <property type="gene designation" value="S100a10"/>
</dbReference>
<proteinExistence type="predicted"/>
<organism evidence="2 3">
    <name type="scientific">Rattus norvegicus</name>
    <name type="common">Rat</name>
    <dbReference type="NCBI Taxonomy" id="10116"/>
    <lineage>
        <taxon>Eukaryota</taxon>
        <taxon>Metazoa</taxon>
        <taxon>Chordata</taxon>
        <taxon>Craniata</taxon>
        <taxon>Vertebrata</taxon>
        <taxon>Euteleostomi</taxon>
        <taxon>Mammalia</taxon>
        <taxon>Eutheria</taxon>
        <taxon>Euarchontoglires</taxon>
        <taxon>Glires</taxon>
        <taxon>Rodentia</taxon>
        <taxon>Myomorpha</taxon>
        <taxon>Muroidea</taxon>
        <taxon>Muridae</taxon>
        <taxon>Murinae</taxon>
        <taxon>Rattus</taxon>
    </lineage>
</organism>
<feature type="region of interest" description="Disordered" evidence="1">
    <location>
        <begin position="1"/>
        <end position="41"/>
    </location>
</feature>
<sequence length="56" mass="5941">MGSTEESAPLLPVSRSGPLGNVQITSNSNSTSRERKVNPMTEELSSFILFASGCPQ</sequence>
<evidence type="ECO:0000313" key="4">
    <source>
        <dbReference type="RGD" id="628655"/>
    </source>
</evidence>
<protein>
    <submittedName>
        <fullName evidence="2">S100 calcium binding protein A10 (Calpactin), isoform CRA_b</fullName>
    </submittedName>
</protein>
<gene>
    <name evidence="2 4" type="primary">S100a10</name>
    <name evidence="2" type="ORF">rCG_40940</name>
</gene>
<name>A6KMM0_RAT</name>
<evidence type="ECO:0000313" key="3">
    <source>
        <dbReference type="Proteomes" id="UP000234681"/>
    </source>
</evidence>
<dbReference type="Proteomes" id="UP000234681">
    <property type="component" value="Chromosome 2"/>
</dbReference>